<sequence length="479" mass="55719">MDFKRYLIFTHYGAFLFEYGGDSKNLTIDSIKHYKIFNEDEIPKIMCDLRNGNFEIIESLKKEWNLNDNNENECKRNHINNNSKNITVEEIIVEYLEDKPTVPGNFVRENIYNIGKKYGVFENYEDFIEKLNLWTTEFTKLLMKESSEKKDKLIIQTVSALDDLDETLNLFSERLREWYSLYFPEMDKLIKKHDLYVDLISEYFNRENYTRTRLKKTLPSKLARTLSTAAKNSMGAELSERDLSTIKLFAEEVKSMYLLRKKLQDYLEELMKEIAPNLTKLAGPSLGARLISLTGGIDRLSKLPASTIQVLGAEKALFAHLREGAQPPKHGVIFQHPFIQSSPWWIRGKVARALACKLSIGIRADVFGNYIAEELMESLSKKVESIKEKNPEPKRKKSVNRDRKKTGNVRGKRKNREEKEKKEEKGKKEKKGKNIPRKGKTKNKKDNKKNNMNNKIKNKDNISKKKKGRKIIGKTSSKF</sequence>
<gene>
    <name evidence="4" type="ORF">EYG76_04730</name>
</gene>
<comment type="caution">
    <text evidence="4">The sequence shown here is derived from an EMBL/GenBank/DDBJ whole genome shotgun (WGS) entry which is preliminary data.</text>
</comment>
<protein>
    <submittedName>
        <fullName evidence="4">Pre-mRNA processing ribonucleoprotein</fullName>
    </submittedName>
</protein>
<dbReference type="AlphaFoldDB" id="A0A832YT26"/>
<dbReference type="FunFam" id="1.10.246.90:FF:000007">
    <property type="entry name" value="Pre mRNA splicing protein"/>
    <property type="match status" value="1"/>
</dbReference>
<keyword evidence="4" id="KW-0687">Ribonucleoprotein</keyword>
<dbReference type="InterPro" id="IPR048895">
    <property type="entry name" value="MJ0694-like_N"/>
</dbReference>
<dbReference type="InterPro" id="IPR036070">
    <property type="entry name" value="Nop_dom_sf"/>
</dbReference>
<dbReference type="Proteomes" id="UP000605144">
    <property type="component" value="Unassembled WGS sequence"/>
</dbReference>
<evidence type="ECO:0000256" key="1">
    <source>
        <dbReference type="ARBA" id="ARBA00009211"/>
    </source>
</evidence>
<dbReference type="PROSITE" id="PS51358">
    <property type="entry name" value="NOP"/>
    <property type="match status" value="1"/>
</dbReference>
<dbReference type="Gene3D" id="1.10.287.660">
    <property type="entry name" value="Helix hairpin bin"/>
    <property type="match status" value="1"/>
</dbReference>
<feature type="compositionally biased region" description="Basic residues" evidence="2">
    <location>
        <begin position="394"/>
        <end position="414"/>
    </location>
</feature>
<dbReference type="PANTHER" id="PTHR10894:SF0">
    <property type="entry name" value="NUCLEOLAR PROTEIN 56"/>
    <property type="match status" value="1"/>
</dbReference>
<dbReference type="Gene3D" id="1.10.246.90">
    <property type="entry name" value="Nop domain"/>
    <property type="match status" value="1"/>
</dbReference>
<dbReference type="Pfam" id="PF21667">
    <property type="entry name" value="Nop5_N"/>
    <property type="match status" value="2"/>
</dbReference>
<dbReference type="EMBL" id="DQSV01000091">
    <property type="protein sequence ID" value="HIP17580.1"/>
    <property type="molecule type" value="Genomic_DNA"/>
</dbReference>
<dbReference type="InterPro" id="IPR047099">
    <property type="entry name" value="Nop5_N_sf"/>
</dbReference>
<feature type="compositionally biased region" description="Basic and acidic residues" evidence="2">
    <location>
        <begin position="383"/>
        <end position="393"/>
    </location>
</feature>
<reference evidence="4" key="1">
    <citation type="journal article" date="2020" name="ISME J.">
        <title>Gammaproteobacteria mediating utilization of methyl-, sulfur- and petroleum organic compounds in deep ocean hydrothermal plumes.</title>
        <authorList>
            <person name="Zhou Z."/>
            <person name="Liu Y."/>
            <person name="Pan J."/>
            <person name="Cron B.R."/>
            <person name="Toner B.M."/>
            <person name="Anantharaman K."/>
            <person name="Breier J.A."/>
            <person name="Dick G.J."/>
            <person name="Li M."/>
        </authorList>
    </citation>
    <scope>NUCLEOTIDE SEQUENCE</scope>
    <source>
        <strain evidence="4">SZUA-1385</strain>
    </source>
</reference>
<dbReference type="PANTHER" id="PTHR10894">
    <property type="entry name" value="NUCLEOLAR PROTEIN 5 NUCLEOLAR PROTEIN NOP5 NOP58"/>
    <property type="match status" value="1"/>
</dbReference>
<evidence type="ECO:0000313" key="4">
    <source>
        <dbReference type="EMBL" id="HIP17580.1"/>
    </source>
</evidence>
<dbReference type="InterPro" id="IPR002687">
    <property type="entry name" value="Nop_dom"/>
</dbReference>
<evidence type="ECO:0000256" key="2">
    <source>
        <dbReference type="SAM" id="MobiDB-lite"/>
    </source>
</evidence>
<dbReference type="NCBIfam" id="NF011121">
    <property type="entry name" value="PRK14552.1"/>
    <property type="match status" value="1"/>
</dbReference>
<dbReference type="GO" id="GO:0030515">
    <property type="term" value="F:snoRNA binding"/>
    <property type="evidence" value="ECO:0007669"/>
    <property type="project" value="InterPro"/>
</dbReference>
<organism evidence="4 5">
    <name type="scientific">Methanothermococcus okinawensis</name>
    <dbReference type="NCBI Taxonomy" id="155863"/>
    <lineage>
        <taxon>Archaea</taxon>
        <taxon>Methanobacteriati</taxon>
        <taxon>Methanobacteriota</taxon>
        <taxon>Methanomada group</taxon>
        <taxon>Methanococci</taxon>
        <taxon>Methanococcales</taxon>
        <taxon>Methanococcaceae</taxon>
        <taxon>Methanothermococcus</taxon>
    </lineage>
</organism>
<accession>A0A832YT26</accession>
<feature type="compositionally biased region" description="Basic and acidic residues" evidence="2">
    <location>
        <begin position="415"/>
        <end position="427"/>
    </location>
</feature>
<dbReference type="Pfam" id="PF01798">
    <property type="entry name" value="Nop"/>
    <property type="match status" value="1"/>
</dbReference>
<dbReference type="GO" id="GO:0031428">
    <property type="term" value="C:box C/D methylation guide snoRNP complex"/>
    <property type="evidence" value="ECO:0007669"/>
    <property type="project" value="InterPro"/>
</dbReference>
<evidence type="ECO:0000313" key="5">
    <source>
        <dbReference type="Proteomes" id="UP000605144"/>
    </source>
</evidence>
<proteinExistence type="inferred from homology"/>
<dbReference type="Gene3D" id="1.10.150.460">
    <property type="match status" value="1"/>
</dbReference>
<dbReference type="SMART" id="SM00931">
    <property type="entry name" value="NOSIC"/>
    <property type="match status" value="1"/>
</dbReference>
<dbReference type="InterPro" id="IPR029012">
    <property type="entry name" value="Helix_hairpin_bin_sf"/>
</dbReference>
<dbReference type="InterPro" id="IPR045056">
    <property type="entry name" value="Nop56/Nop58"/>
</dbReference>
<feature type="domain" description="Nop" evidence="3">
    <location>
        <begin position="274"/>
        <end position="388"/>
    </location>
</feature>
<dbReference type="InterPro" id="IPR042239">
    <property type="entry name" value="Nop_C"/>
</dbReference>
<feature type="region of interest" description="Disordered" evidence="2">
    <location>
        <begin position="383"/>
        <end position="479"/>
    </location>
</feature>
<dbReference type="Gene3D" id="3.30.420.220">
    <property type="match status" value="1"/>
</dbReference>
<comment type="similarity">
    <text evidence="1">Belongs to the NOP5/NOP56 family.</text>
</comment>
<evidence type="ECO:0000259" key="3">
    <source>
        <dbReference type="PROSITE" id="PS51358"/>
    </source>
</evidence>
<dbReference type="SUPFAM" id="SSF89124">
    <property type="entry name" value="Nop domain"/>
    <property type="match status" value="1"/>
</dbReference>
<feature type="compositionally biased region" description="Basic residues" evidence="2">
    <location>
        <begin position="428"/>
        <end position="447"/>
    </location>
</feature>
<name>A0A832YT26_9EURY</name>
<dbReference type="InterPro" id="IPR012976">
    <property type="entry name" value="NOSIC"/>
</dbReference>